<proteinExistence type="predicted"/>
<sequence length="86" mass="9342">MKSQAAKQRLDDAIADYVRATGDEGAILTGWVLSGSVQHPSVPGSDGYFTDNSPGLPYHSQLGLLMTSIQEKKNTVLVNTFMKEEK</sequence>
<organism evidence="1">
    <name type="scientific">freshwater metagenome</name>
    <dbReference type="NCBI Taxonomy" id="449393"/>
    <lineage>
        <taxon>unclassified sequences</taxon>
        <taxon>metagenomes</taxon>
        <taxon>ecological metagenomes</taxon>
    </lineage>
</organism>
<dbReference type="EMBL" id="CAEZTM010000095">
    <property type="protein sequence ID" value="CAB4580926.1"/>
    <property type="molecule type" value="Genomic_DNA"/>
</dbReference>
<protein>
    <submittedName>
        <fullName evidence="1">Unannotated protein</fullName>
    </submittedName>
</protein>
<accession>A0A6J6EXR2</accession>
<evidence type="ECO:0000313" key="1">
    <source>
        <dbReference type="EMBL" id="CAB4580926.1"/>
    </source>
</evidence>
<gene>
    <name evidence="1" type="ORF">UFOPK1684_01400</name>
</gene>
<name>A0A6J6EXR2_9ZZZZ</name>
<dbReference type="AlphaFoldDB" id="A0A6J6EXR2"/>
<reference evidence="1" key="1">
    <citation type="submission" date="2020-05" db="EMBL/GenBank/DDBJ databases">
        <authorList>
            <person name="Chiriac C."/>
            <person name="Salcher M."/>
            <person name="Ghai R."/>
            <person name="Kavagutti S V."/>
        </authorList>
    </citation>
    <scope>NUCLEOTIDE SEQUENCE</scope>
</reference>